<dbReference type="InterPro" id="IPR050767">
    <property type="entry name" value="Sel1_AlgK"/>
</dbReference>
<reference evidence="3" key="1">
    <citation type="journal article" date="2014" name="Genome Biol. Evol.">
        <title>The secreted proteins of Achlya hypogyna and Thraustotheca clavata identify the ancestral oomycete secretome and reveal gene acquisitions by horizontal gene transfer.</title>
        <authorList>
            <person name="Misner I."/>
            <person name="Blouin N."/>
            <person name="Leonard G."/>
            <person name="Richards T.A."/>
            <person name="Lane C.E."/>
        </authorList>
    </citation>
    <scope>NUCLEOTIDE SEQUENCE</scope>
    <source>
        <strain evidence="3">ATCC 48635</strain>
    </source>
</reference>
<dbReference type="SMART" id="SM00671">
    <property type="entry name" value="SEL1"/>
    <property type="match status" value="7"/>
</dbReference>
<dbReference type="SUPFAM" id="SSF81901">
    <property type="entry name" value="HCP-like"/>
    <property type="match status" value="3"/>
</dbReference>
<feature type="chain" id="PRO_5002038130" evidence="2">
    <location>
        <begin position="21"/>
        <end position="699"/>
    </location>
</feature>
<dbReference type="Gene3D" id="1.25.40.10">
    <property type="entry name" value="Tetratricopeptide repeat domain"/>
    <property type="match status" value="3"/>
</dbReference>
<dbReference type="InterPro" id="IPR006597">
    <property type="entry name" value="Sel1-like"/>
</dbReference>
<protein>
    <submittedName>
        <fullName evidence="3">Secreted protein</fullName>
    </submittedName>
</protein>
<dbReference type="InterPro" id="IPR011990">
    <property type="entry name" value="TPR-like_helical_dom_sf"/>
</dbReference>
<feature type="signal peptide" evidence="2">
    <location>
        <begin position="1"/>
        <end position="20"/>
    </location>
</feature>
<keyword evidence="2" id="KW-0732">Signal</keyword>
<evidence type="ECO:0000256" key="1">
    <source>
        <dbReference type="ARBA" id="ARBA00038101"/>
    </source>
</evidence>
<dbReference type="AlphaFoldDB" id="A0A0A7CN92"/>
<sequence length="699" mass="75500">MMGRWHVVAAVSCLAMLVGANAVAKDKETTWVYEDAANPWAGHAVAQSDNLDTVRAFVDDVTAIFNSPDDISLETLLEMETALLEHFHALLDLPLENIDADELLDLHTALQDILDLIKDERRYIKAHPTAPLSDAFRALHDKLLRVGYDITHFDTWVEAASNEAAPEVAYATIAQYLLLEPNAAGKPLTSLSEVQVYWSKAPSLAGAQVWQALVDLALGTGSPSAAEATIRAHAADDFLARMVLADRLWTRAWAVDPAIPTLSDTALCDHVVGLYYSSAEESIHALGDVEPELVDANVRLSYALMHPSHGRDLFGEVPEDGAEALDYYQSLAQGGDEYLSAEAAHRLGEMHFFGDAPAGIAADAAAARPFFERAAANGIPHALANLGLMHAHGLGVPRNASAARDYFEQAADLGFAQHGLGVLYWTGDPAVPRNVTRAVAHFEAAVALEYFEAHHYLGAAHLDGVGVPRNVTRAFEHFEAASRLAKSRQALFNVGVLYYQGTGTNASCPAALRHFREVAFLKEVPGFSVAHAVASFNAGDTVRSLLEHLLLSQLGIVDAQVNAAFLLEQPPTPATAWLQPSRAAAHRWYAHAAGAEDGEALRKLGQCHEDGWDGLCSRNASAALELYAAAGAAGDAEAYYHAGQLHWATTSWQQAHEAFVKCRAFGFPRHAPCLVPASVLDVYAMLHDLLDWWTGSQTD</sequence>
<dbReference type="Pfam" id="PF08238">
    <property type="entry name" value="Sel1"/>
    <property type="match status" value="7"/>
</dbReference>
<organism evidence="3">
    <name type="scientific">Achlya hypogyna</name>
    <name type="common">Oomycete</name>
    <name type="synonym">Protoachlya hypogyna</name>
    <dbReference type="NCBI Taxonomy" id="1202772"/>
    <lineage>
        <taxon>Eukaryota</taxon>
        <taxon>Sar</taxon>
        <taxon>Stramenopiles</taxon>
        <taxon>Oomycota</taxon>
        <taxon>Saprolegniomycetes</taxon>
        <taxon>Saprolegniales</taxon>
        <taxon>Achlyaceae</taxon>
        <taxon>Achlya</taxon>
    </lineage>
</organism>
<dbReference type="PANTHER" id="PTHR11102">
    <property type="entry name" value="SEL-1-LIKE PROTEIN"/>
    <property type="match status" value="1"/>
</dbReference>
<evidence type="ECO:0000313" key="3">
    <source>
        <dbReference type="EMBL" id="AIG56021.1"/>
    </source>
</evidence>
<accession>A0A0A7CN92</accession>
<dbReference type="EMBL" id="KM038560">
    <property type="protein sequence ID" value="AIG56021.1"/>
    <property type="molecule type" value="Genomic_DNA"/>
</dbReference>
<name>A0A0A7CN92_ACHHY</name>
<evidence type="ECO:0000256" key="2">
    <source>
        <dbReference type="SAM" id="SignalP"/>
    </source>
</evidence>
<proteinExistence type="inferred from homology"/>
<dbReference type="PANTHER" id="PTHR11102:SF147">
    <property type="entry name" value="SEL1L ADAPTOR SUBUNIT OF ERAD E3 UBIQUITIN LIGASE"/>
    <property type="match status" value="1"/>
</dbReference>
<comment type="similarity">
    <text evidence="1">Belongs to the sel-1 family.</text>
</comment>